<accession>M7MNM5</accession>
<proteinExistence type="predicted"/>
<evidence type="ECO:0000313" key="1">
    <source>
        <dbReference type="EMBL" id="EMQ96641.1"/>
    </source>
</evidence>
<gene>
    <name evidence="1" type="ORF">ADIAG_04065</name>
</gene>
<reference evidence="1 2" key="1">
    <citation type="journal article" date="2013" name="Genome Announc.">
        <title>Draft Genome Sequence of Arthrobacter gangotriensis Strain Lz1yT, Isolated from a Penguin Rookery Soil Sample Collected in Antarctica, near the Indian Station Dakshin Gangotri.</title>
        <authorList>
            <person name="Shivaji S."/>
            <person name="Ara S."/>
            <person name="Bandi S."/>
            <person name="Singh A."/>
            <person name="Kumar Pinnaka A."/>
        </authorList>
    </citation>
    <scope>NUCLEOTIDE SEQUENCE [LARGE SCALE GENOMIC DNA]</scope>
    <source>
        <strain evidence="1 2">Lz1y</strain>
    </source>
</reference>
<dbReference type="EMBL" id="AOCK01000016">
    <property type="protein sequence ID" value="EMQ96641.1"/>
    <property type="molecule type" value="Genomic_DNA"/>
</dbReference>
<evidence type="ECO:0000313" key="2">
    <source>
        <dbReference type="Proteomes" id="UP000012015"/>
    </source>
</evidence>
<dbReference type="AlphaFoldDB" id="M7MNM5"/>
<comment type="caution">
    <text evidence="1">The sequence shown here is derived from an EMBL/GenBank/DDBJ whole genome shotgun (WGS) entry which is preliminary data.</text>
</comment>
<keyword evidence="2" id="KW-1185">Reference proteome</keyword>
<sequence>MAVVSMALRFGSRTRCHGTGNSRGPHLVLDAYRVAHCTIVVAR</sequence>
<name>M7MNM5_9MICC</name>
<organism evidence="1 2">
    <name type="scientific">Paeniglutamicibacter gangotriensis Lz1y</name>
    <dbReference type="NCBI Taxonomy" id="1276920"/>
    <lineage>
        <taxon>Bacteria</taxon>
        <taxon>Bacillati</taxon>
        <taxon>Actinomycetota</taxon>
        <taxon>Actinomycetes</taxon>
        <taxon>Micrococcales</taxon>
        <taxon>Micrococcaceae</taxon>
        <taxon>Paeniglutamicibacter</taxon>
    </lineage>
</organism>
<protein>
    <submittedName>
        <fullName evidence="1">Uncharacterized protein</fullName>
    </submittedName>
</protein>
<dbReference type="Proteomes" id="UP000012015">
    <property type="component" value="Unassembled WGS sequence"/>
</dbReference>